<evidence type="ECO:0000256" key="1">
    <source>
        <dbReference type="SAM" id="SignalP"/>
    </source>
</evidence>
<protein>
    <submittedName>
        <fullName evidence="3">Outer membrane protein beta-barrel domain-containing protein</fullName>
    </submittedName>
</protein>
<accession>A0A1H4BK06</accession>
<proteinExistence type="predicted"/>
<reference evidence="3 4" key="1">
    <citation type="submission" date="2016-10" db="EMBL/GenBank/DDBJ databases">
        <authorList>
            <person name="de Groot N.N."/>
        </authorList>
    </citation>
    <scope>NUCLEOTIDE SEQUENCE [LARGE SCALE GENOMIC DNA]</scope>
    <source>
        <strain evidence="3 4">Vu-144</strain>
    </source>
</reference>
<evidence type="ECO:0000259" key="2">
    <source>
        <dbReference type="Pfam" id="PF13568"/>
    </source>
</evidence>
<keyword evidence="1" id="KW-0732">Signal</keyword>
<gene>
    <name evidence="3" type="ORF">SAMN05192529_12226</name>
</gene>
<keyword evidence="4" id="KW-1185">Reference proteome</keyword>
<dbReference type="Proteomes" id="UP000199041">
    <property type="component" value="Unassembled WGS sequence"/>
</dbReference>
<dbReference type="STRING" id="551991.SAMN05192529_12226"/>
<feature type="domain" description="Outer membrane protein beta-barrel" evidence="2">
    <location>
        <begin position="21"/>
        <end position="171"/>
    </location>
</feature>
<dbReference type="RefSeq" id="WP_091400211.1">
    <property type="nucleotide sequence ID" value="NZ_FNQY01000022.1"/>
</dbReference>
<feature type="signal peptide" evidence="1">
    <location>
        <begin position="1"/>
        <end position="21"/>
    </location>
</feature>
<dbReference type="InterPro" id="IPR025665">
    <property type="entry name" value="Beta-barrel_OMP_2"/>
</dbReference>
<evidence type="ECO:0000313" key="4">
    <source>
        <dbReference type="Proteomes" id="UP000199041"/>
    </source>
</evidence>
<dbReference type="AlphaFoldDB" id="A0A1H4BK06"/>
<dbReference type="EMBL" id="FNQY01000022">
    <property type="protein sequence ID" value="SEA48493.1"/>
    <property type="molecule type" value="Genomic_DNA"/>
</dbReference>
<name>A0A1H4BK06_9BACT</name>
<feature type="chain" id="PRO_5011564410" evidence="1">
    <location>
        <begin position="22"/>
        <end position="196"/>
    </location>
</feature>
<sequence length="196" mass="21059">MKKITLFLAAGLLLLAGQVGAQDLHLGLKAGATLGKIDGQDFKDGFNFGIHAGAFAEIGLGEKWGIQPEVLFNQTKTEVKQDINAGDVLNRATKGHLNYLSIPVLLNFKPAKILTLQAGPQFGILMNKDNSLVQNGKDAFKSGDFAIDLGAQLNLGGFKVYGRYNIGLADTKVSDVTDQSKWTNQQIQIGIGYVIL</sequence>
<organism evidence="3 4">
    <name type="scientific">Arachidicoccus rhizosphaerae</name>
    <dbReference type="NCBI Taxonomy" id="551991"/>
    <lineage>
        <taxon>Bacteria</taxon>
        <taxon>Pseudomonadati</taxon>
        <taxon>Bacteroidota</taxon>
        <taxon>Chitinophagia</taxon>
        <taxon>Chitinophagales</taxon>
        <taxon>Chitinophagaceae</taxon>
        <taxon>Arachidicoccus</taxon>
    </lineage>
</organism>
<dbReference type="Pfam" id="PF13568">
    <property type="entry name" value="OMP_b-brl_2"/>
    <property type="match status" value="1"/>
</dbReference>
<dbReference type="OrthoDB" id="947434at2"/>
<evidence type="ECO:0000313" key="3">
    <source>
        <dbReference type="EMBL" id="SEA48493.1"/>
    </source>
</evidence>